<feature type="chain" id="PRO_5019073631" evidence="1">
    <location>
        <begin position="24"/>
        <end position="173"/>
    </location>
</feature>
<dbReference type="InterPro" id="IPR046219">
    <property type="entry name" value="DUF6252"/>
</dbReference>
<gene>
    <name evidence="2" type="ORF">BXY80_0294</name>
</gene>
<keyword evidence="3" id="KW-1185">Reference proteome</keyword>
<sequence>MRNLKQLMLFVMIGSLITLTSCSSDDDNGGDNGGGNGNEFLTAKIDGADFAASQSPAVIVGAQSTNGILAVQGGDNNGNTINFAIQNYNGVGTYTTGDNLTNANLIQYLQISPVAGWASNLATAALGTLNPGTIEITSDDGTTVEGTFSFDGYNADDMTTKVVTQGSFKAIFD</sequence>
<protein>
    <submittedName>
        <fullName evidence="2">Uncharacterized protein</fullName>
    </submittedName>
</protein>
<proteinExistence type="predicted"/>
<evidence type="ECO:0000313" key="3">
    <source>
        <dbReference type="Proteomes" id="UP000284892"/>
    </source>
</evidence>
<dbReference type="EMBL" id="RAQJ01000001">
    <property type="protein sequence ID" value="RKE98218.1"/>
    <property type="molecule type" value="Genomic_DNA"/>
</dbReference>
<name>A0A420DVG9_9FLAO</name>
<comment type="caution">
    <text evidence="2">The sequence shown here is derived from an EMBL/GenBank/DDBJ whole genome shotgun (WGS) entry which is preliminary data.</text>
</comment>
<feature type="signal peptide" evidence="1">
    <location>
        <begin position="1"/>
        <end position="23"/>
    </location>
</feature>
<dbReference type="OrthoDB" id="955633at2"/>
<organism evidence="2 3">
    <name type="scientific">Ichthyenterobacterium magnum</name>
    <dbReference type="NCBI Taxonomy" id="1230530"/>
    <lineage>
        <taxon>Bacteria</taxon>
        <taxon>Pseudomonadati</taxon>
        <taxon>Bacteroidota</taxon>
        <taxon>Flavobacteriia</taxon>
        <taxon>Flavobacteriales</taxon>
        <taxon>Flavobacteriaceae</taxon>
        <taxon>Ichthyenterobacterium</taxon>
    </lineage>
</organism>
<evidence type="ECO:0000256" key="1">
    <source>
        <dbReference type="SAM" id="SignalP"/>
    </source>
</evidence>
<reference evidence="2 3" key="1">
    <citation type="submission" date="2018-09" db="EMBL/GenBank/DDBJ databases">
        <title>Genomic Encyclopedia of Archaeal and Bacterial Type Strains, Phase II (KMG-II): from individual species to whole genera.</title>
        <authorList>
            <person name="Goeker M."/>
        </authorList>
    </citation>
    <scope>NUCLEOTIDE SEQUENCE [LARGE SCALE GENOMIC DNA]</scope>
    <source>
        <strain evidence="2 3">DSM 26283</strain>
    </source>
</reference>
<dbReference type="RefSeq" id="WP_120199443.1">
    <property type="nucleotide sequence ID" value="NZ_RAQJ01000001.1"/>
</dbReference>
<evidence type="ECO:0000313" key="2">
    <source>
        <dbReference type="EMBL" id="RKE98218.1"/>
    </source>
</evidence>
<dbReference type="Proteomes" id="UP000284892">
    <property type="component" value="Unassembled WGS sequence"/>
</dbReference>
<dbReference type="AlphaFoldDB" id="A0A420DVG9"/>
<dbReference type="Pfam" id="PF19765">
    <property type="entry name" value="DUF6252"/>
    <property type="match status" value="1"/>
</dbReference>
<keyword evidence="1" id="KW-0732">Signal</keyword>
<accession>A0A420DVG9</accession>
<dbReference type="PROSITE" id="PS51257">
    <property type="entry name" value="PROKAR_LIPOPROTEIN"/>
    <property type="match status" value="1"/>
</dbReference>